<evidence type="ECO:0000313" key="3">
    <source>
        <dbReference type="Proteomes" id="UP000181936"/>
    </source>
</evidence>
<dbReference type="RefSeq" id="WP_072580217.1">
    <property type="nucleotide sequence ID" value="NZ_CP016020.1"/>
</dbReference>
<proteinExistence type="predicted"/>
<feature type="transmembrane region" description="Helical" evidence="1">
    <location>
        <begin position="34"/>
        <end position="53"/>
    </location>
</feature>
<dbReference type="KEGG" id="bwh:A9C19_12070"/>
<name>A0A1L3MSW7_9BACI</name>
<feature type="transmembrane region" description="Helical" evidence="1">
    <location>
        <begin position="7"/>
        <end position="28"/>
    </location>
</feature>
<dbReference type="Proteomes" id="UP000181936">
    <property type="component" value="Chromosome"/>
</dbReference>
<keyword evidence="1" id="KW-0812">Transmembrane</keyword>
<gene>
    <name evidence="2" type="ORF">A9C19_12070</name>
</gene>
<protein>
    <submittedName>
        <fullName evidence="2">Uncharacterized protein</fullName>
    </submittedName>
</protein>
<keyword evidence="1" id="KW-1133">Transmembrane helix</keyword>
<dbReference type="EMBL" id="CP016020">
    <property type="protein sequence ID" value="APH05426.1"/>
    <property type="molecule type" value="Genomic_DNA"/>
</dbReference>
<evidence type="ECO:0000313" key="2">
    <source>
        <dbReference type="EMBL" id="APH05426.1"/>
    </source>
</evidence>
<organism evidence="2 3">
    <name type="scientific">Bacillus weihaiensis</name>
    <dbReference type="NCBI Taxonomy" id="1547283"/>
    <lineage>
        <taxon>Bacteria</taxon>
        <taxon>Bacillati</taxon>
        <taxon>Bacillota</taxon>
        <taxon>Bacilli</taxon>
        <taxon>Bacillales</taxon>
        <taxon>Bacillaceae</taxon>
        <taxon>Bacillus</taxon>
    </lineage>
</organism>
<evidence type="ECO:0000256" key="1">
    <source>
        <dbReference type="SAM" id="Phobius"/>
    </source>
</evidence>
<reference evidence="2 3" key="1">
    <citation type="journal article" date="2016" name="Sci. Rep.">
        <title>Complete genome sequence and transcriptomic analysis of a novel marine strain Bacillus weihaiensis reveals the mechanism of brown algae degradation.</title>
        <authorList>
            <person name="Zhu Y."/>
            <person name="Chen P."/>
            <person name="Bao Y."/>
            <person name="Men Y."/>
            <person name="Zeng Y."/>
            <person name="Yang J."/>
            <person name="Sun J."/>
            <person name="Sun Y."/>
        </authorList>
    </citation>
    <scope>NUCLEOTIDE SEQUENCE [LARGE SCALE GENOMIC DNA]</scope>
    <source>
        <strain evidence="2 3">Alg07</strain>
    </source>
</reference>
<feature type="transmembrane region" description="Helical" evidence="1">
    <location>
        <begin position="65"/>
        <end position="82"/>
    </location>
</feature>
<dbReference type="OrthoDB" id="2885697at2"/>
<keyword evidence="3" id="KW-1185">Reference proteome</keyword>
<keyword evidence="1" id="KW-0472">Membrane</keyword>
<sequence length="87" mass="9800">MQYNKSTFYQFIPFIFPILALVIIFTGLTESYTIPLFVIILLLGFVYSFLAFFSKKGLIGSIINMYVTALLMFGSAIFYLVAVTSSV</sequence>
<accession>A0A1L3MSW7</accession>
<dbReference type="AlphaFoldDB" id="A0A1L3MSW7"/>